<evidence type="ECO:0000256" key="1">
    <source>
        <dbReference type="ARBA" id="ARBA00017378"/>
    </source>
</evidence>
<dbReference type="PANTHER" id="PTHR43833:SF5">
    <property type="entry name" value="TRK SYSTEM POTASSIUM UPTAKE PROTEIN TRKA"/>
    <property type="match status" value="1"/>
</dbReference>
<comment type="caution">
    <text evidence="9">The sequence shown here is derived from an EMBL/GenBank/DDBJ whole genome shotgun (WGS) entry which is preliminary data.</text>
</comment>
<evidence type="ECO:0000259" key="8">
    <source>
        <dbReference type="PROSITE" id="PS51202"/>
    </source>
</evidence>
<dbReference type="NCBIfam" id="NF007032">
    <property type="entry name" value="PRK09496.1-4"/>
    <property type="match status" value="1"/>
</dbReference>
<dbReference type="SUPFAM" id="SSF51735">
    <property type="entry name" value="NAD(P)-binding Rossmann-fold domains"/>
    <property type="match status" value="2"/>
</dbReference>
<evidence type="ECO:0000256" key="4">
    <source>
        <dbReference type="ARBA" id="ARBA00022958"/>
    </source>
</evidence>
<reference evidence="9" key="1">
    <citation type="journal article" date="2014" name="Int. J. Syst. Evol. Microbiol.">
        <title>Complete genome sequence of Corynebacterium casei LMG S-19264T (=DSM 44701T), isolated from a smear-ripened cheese.</title>
        <authorList>
            <consortium name="US DOE Joint Genome Institute (JGI-PGF)"/>
            <person name="Walter F."/>
            <person name="Albersmeier A."/>
            <person name="Kalinowski J."/>
            <person name="Ruckert C."/>
        </authorList>
    </citation>
    <scope>NUCLEOTIDE SEQUENCE</scope>
    <source>
        <strain evidence="9">NBRC 108769</strain>
    </source>
</reference>
<dbReference type="SUPFAM" id="SSF116726">
    <property type="entry name" value="TrkA C-terminal domain-like"/>
    <property type="match status" value="2"/>
</dbReference>
<evidence type="ECO:0000313" key="9">
    <source>
        <dbReference type="EMBL" id="GLR16890.1"/>
    </source>
</evidence>
<feature type="domain" description="RCK C-terminal" evidence="8">
    <location>
        <begin position="141"/>
        <end position="226"/>
    </location>
</feature>
<dbReference type="PRINTS" id="PR00335">
    <property type="entry name" value="KUPTAKETRKA"/>
</dbReference>
<keyword evidence="4" id="KW-0630">Potassium</keyword>
<reference evidence="9" key="2">
    <citation type="submission" date="2023-01" db="EMBL/GenBank/DDBJ databases">
        <title>Draft genome sequence of Portibacter lacus strain NBRC 108769.</title>
        <authorList>
            <person name="Sun Q."/>
            <person name="Mori K."/>
        </authorList>
    </citation>
    <scope>NUCLEOTIDE SEQUENCE</scope>
    <source>
        <strain evidence="9">NBRC 108769</strain>
    </source>
</reference>
<proteinExistence type="predicted"/>
<dbReference type="InterPro" id="IPR036721">
    <property type="entry name" value="RCK_C_sf"/>
</dbReference>
<dbReference type="RefSeq" id="WP_235290930.1">
    <property type="nucleotide sequence ID" value="NZ_BSOH01000007.1"/>
</dbReference>
<dbReference type="PANTHER" id="PTHR43833">
    <property type="entry name" value="POTASSIUM CHANNEL PROTEIN 2-RELATED-RELATED"/>
    <property type="match status" value="1"/>
</dbReference>
<feature type="domain" description="RCK N-terminal" evidence="7">
    <location>
        <begin position="231"/>
        <end position="347"/>
    </location>
</feature>
<keyword evidence="3" id="KW-0633">Potassium transport</keyword>
<name>A0AA37WFC0_9BACT</name>
<dbReference type="NCBIfam" id="NF007031">
    <property type="entry name" value="PRK09496.1-2"/>
    <property type="match status" value="1"/>
</dbReference>
<dbReference type="InterPro" id="IPR006037">
    <property type="entry name" value="RCK_C"/>
</dbReference>
<protein>
    <recommendedName>
        <fullName evidence="1">Trk system potassium uptake protein TrkA</fullName>
    </recommendedName>
</protein>
<dbReference type="NCBIfam" id="NF007038">
    <property type="entry name" value="PRK09496.2-6"/>
    <property type="match status" value="1"/>
</dbReference>
<evidence type="ECO:0000256" key="6">
    <source>
        <dbReference type="ARBA" id="ARBA00023065"/>
    </source>
</evidence>
<dbReference type="Pfam" id="PF02080">
    <property type="entry name" value="TrkA_C"/>
    <property type="match status" value="2"/>
</dbReference>
<dbReference type="InterPro" id="IPR036291">
    <property type="entry name" value="NAD(P)-bd_dom_sf"/>
</dbReference>
<evidence type="ECO:0000259" key="7">
    <source>
        <dbReference type="PROSITE" id="PS51201"/>
    </source>
</evidence>
<dbReference type="InterPro" id="IPR050721">
    <property type="entry name" value="Trk_Ktr_HKT_K-transport"/>
</dbReference>
<feature type="domain" description="RCK C-terminal" evidence="8">
    <location>
        <begin position="367"/>
        <end position="447"/>
    </location>
</feature>
<evidence type="ECO:0000256" key="2">
    <source>
        <dbReference type="ARBA" id="ARBA00022448"/>
    </source>
</evidence>
<dbReference type="AlphaFoldDB" id="A0AA37WFC0"/>
<keyword evidence="2" id="KW-0813">Transport</keyword>
<keyword evidence="6" id="KW-0406">Ion transport</keyword>
<dbReference type="PROSITE" id="PS51202">
    <property type="entry name" value="RCK_C"/>
    <property type="match status" value="2"/>
</dbReference>
<organism evidence="9 10">
    <name type="scientific">Portibacter lacus</name>
    <dbReference type="NCBI Taxonomy" id="1099794"/>
    <lineage>
        <taxon>Bacteria</taxon>
        <taxon>Pseudomonadati</taxon>
        <taxon>Bacteroidota</taxon>
        <taxon>Saprospiria</taxon>
        <taxon>Saprospirales</taxon>
        <taxon>Haliscomenobacteraceae</taxon>
        <taxon>Portibacter</taxon>
    </lineage>
</organism>
<dbReference type="GO" id="GO:0005886">
    <property type="term" value="C:plasma membrane"/>
    <property type="evidence" value="ECO:0007669"/>
    <property type="project" value="InterPro"/>
</dbReference>
<dbReference type="NCBIfam" id="NF007039">
    <property type="entry name" value="PRK09496.3-2"/>
    <property type="match status" value="1"/>
</dbReference>
<dbReference type="Gene3D" id="3.30.70.1450">
    <property type="entry name" value="Regulator of K+ conductance, C-terminal domain"/>
    <property type="match status" value="2"/>
</dbReference>
<sequence>MKIVIAGAGDIGFHLAKLLSSENQDITLIDMNQDVLTSADIYLNVKTIKGDSSSVSILETAEIDEADMFIATTTSEKNNLISCILAKKMGATETIARVASNEYLSKTQRETFKEIGIDRLISPFKLASQEIERLLEQAEVTDIFEFEDGAISLAGITLDNGSYYVNRTLKEFVSDQEDEILFNFIAILRGNTTIIPRDNTVLRKSDHIYFLAKSDQLKALTRVLGKQLKKIKRVMIIGGNDLSYQTAKALENKYDVTLVAPLKTTCKKLAEKLDRTLIVQADPSNVAILKEEGLEHYDAFIALTKNSETNIITSLMAEEVGVYKTIALVDNLDYTHISQNIGVDTIINKKIIAANNIFRFIRKGQVEAIASIHGIDAEIIEFIIHRNSKLTKKTIKNLHFPKEAMIGAVIRDKETIIPFGEMLLQKGDKVIVFALPDAIGKVESLFR</sequence>
<dbReference type="EMBL" id="BSOH01000007">
    <property type="protein sequence ID" value="GLR16890.1"/>
    <property type="molecule type" value="Genomic_DNA"/>
</dbReference>
<dbReference type="InterPro" id="IPR006036">
    <property type="entry name" value="K_uptake_TrkA"/>
</dbReference>
<dbReference type="InterPro" id="IPR003148">
    <property type="entry name" value="RCK_N"/>
</dbReference>
<dbReference type="Pfam" id="PF02254">
    <property type="entry name" value="TrkA_N"/>
    <property type="match status" value="2"/>
</dbReference>
<keyword evidence="10" id="KW-1185">Reference proteome</keyword>
<dbReference type="Gene3D" id="3.40.50.720">
    <property type="entry name" value="NAD(P)-binding Rossmann-like Domain"/>
    <property type="match status" value="2"/>
</dbReference>
<accession>A0AA37WFC0</accession>
<evidence type="ECO:0000313" key="10">
    <source>
        <dbReference type="Proteomes" id="UP001156666"/>
    </source>
</evidence>
<dbReference type="Proteomes" id="UP001156666">
    <property type="component" value="Unassembled WGS sequence"/>
</dbReference>
<evidence type="ECO:0000256" key="3">
    <source>
        <dbReference type="ARBA" id="ARBA00022538"/>
    </source>
</evidence>
<keyword evidence="5" id="KW-0520">NAD</keyword>
<dbReference type="GO" id="GO:0015079">
    <property type="term" value="F:potassium ion transmembrane transporter activity"/>
    <property type="evidence" value="ECO:0007669"/>
    <property type="project" value="InterPro"/>
</dbReference>
<gene>
    <name evidence="9" type="ORF">GCM10007940_15050</name>
</gene>
<evidence type="ECO:0000256" key="5">
    <source>
        <dbReference type="ARBA" id="ARBA00023027"/>
    </source>
</evidence>
<feature type="domain" description="RCK N-terminal" evidence="7">
    <location>
        <begin position="1"/>
        <end position="121"/>
    </location>
</feature>
<dbReference type="PROSITE" id="PS51201">
    <property type="entry name" value="RCK_N"/>
    <property type="match status" value="2"/>
</dbReference>